<dbReference type="EMBL" id="JAJADR010000015">
    <property type="protein sequence ID" value="MCB2411140.1"/>
    <property type="molecule type" value="Genomic_DNA"/>
</dbReference>
<gene>
    <name evidence="1" type="ORF">LGH74_24345</name>
</gene>
<dbReference type="Gene3D" id="2.20.110.10">
    <property type="entry name" value="Histone H3 K4-specific methyltransferase SET7/9 N-terminal domain"/>
    <property type="match status" value="1"/>
</dbReference>
<evidence type="ECO:0000313" key="1">
    <source>
        <dbReference type="EMBL" id="MCB2411140.1"/>
    </source>
</evidence>
<comment type="caution">
    <text evidence="1">The sequence shown here is derived from an EMBL/GenBank/DDBJ whole genome shotgun (WGS) entry which is preliminary data.</text>
</comment>
<dbReference type="SUPFAM" id="SSF82185">
    <property type="entry name" value="Histone H3 K4-specific methyltransferase SET7/9 N-terminal domain"/>
    <property type="match status" value="1"/>
</dbReference>
<evidence type="ECO:0000313" key="2">
    <source>
        <dbReference type="Proteomes" id="UP001165296"/>
    </source>
</evidence>
<proteinExistence type="predicted"/>
<name>A0ABS8AZA0_9BACT</name>
<sequence>MRRLISTTVLLTVSLTHVNCQSIKKLERHSLNRSHITEVKGDTVEVFDVSSKQIRATKRETYYWYAQNRINHSVANYQGKLLHGTFMLLHRNQQLLISGHFSHGLKTGHWQAWYPDGTLSQTSSWKKGRLKGKITHFDLTGKIIPATSPAGSSPILADTSSRAKNRWKGLIRKRKRKQATTTGIPTAADRITAPRQVLFLTGVYAGVAVYAAGK</sequence>
<organism evidence="1 2">
    <name type="scientific">Hymenobacter lucidus</name>
    <dbReference type="NCBI Taxonomy" id="2880930"/>
    <lineage>
        <taxon>Bacteria</taxon>
        <taxon>Pseudomonadati</taxon>
        <taxon>Bacteroidota</taxon>
        <taxon>Cytophagia</taxon>
        <taxon>Cytophagales</taxon>
        <taxon>Hymenobacteraceae</taxon>
        <taxon>Hymenobacter</taxon>
    </lineage>
</organism>
<reference evidence="1" key="1">
    <citation type="submission" date="2021-10" db="EMBL/GenBank/DDBJ databases">
        <authorList>
            <person name="Dean J.D."/>
            <person name="Kim M.K."/>
            <person name="Newey C.N."/>
            <person name="Stoker T.S."/>
            <person name="Thompson D.W."/>
            <person name="Grose J.H."/>
        </authorList>
    </citation>
    <scope>NUCLEOTIDE SEQUENCE</scope>
    <source>
        <strain evidence="1">BT178</strain>
    </source>
</reference>
<protein>
    <recommendedName>
        <fullName evidence="3">Toxin-antitoxin system YwqK family antitoxin</fullName>
    </recommendedName>
</protein>
<dbReference type="RefSeq" id="WP_226180712.1">
    <property type="nucleotide sequence ID" value="NZ_JAJADR010000015.1"/>
</dbReference>
<evidence type="ECO:0008006" key="3">
    <source>
        <dbReference type="Google" id="ProtNLM"/>
    </source>
</evidence>
<keyword evidence="2" id="KW-1185">Reference proteome</keyword>
<accession>A0ABS8AZA0</accession>
<dbReference type="Proteomes" id="UP001165296">
    <property type="component" value="Unassembled WGS sequence"/>
</dbReference>